<evidence type="ECO:0000313" key="1">
    <source>
        <dbReference type="Proteomes" id="UP000887580"/>
    </source>
</evidence>
<dbReference type="Proteomes" id="UP000887580">
    <property type="component" value="Unplaced"/>
</dbReference>
<protein>
    <submittedName>
        <fullName evidence="2">Zinc transporter ZIP11</fullName>
    </submittedName>
</protein>
<accession>A0AC35F7Y2</accession>
<organism evidence="1 2">
    <name type="scientific">Panagrolaimus sp. PS1159</name>
    <dbReference type="NCBI Taxonomy" id="55785"/>
    <lineage>
        <taxon>Eukaryota</taxon>
        <taxon>Metazoa</taxon>
        <taxon>Ecdysozoa</taxon>
        <taxon>Nematoda</taxon>
        <taxon>Chromadorea</taxon>
        <taxon>Rhabditida</taxon>
        <taxon>Tylenchina</taxon>
        <taxon>Panagrolaimomorpha</taxon>
        <taxon>Panagrolaimoidea</taxon>
        <taxon>Panagrolaimidae</taxon>
        <taxon>Panagrolaimus</taxon>
    </lineage>
</organism>
<sequence>MIVGYPPVLQALFASLFTWFVTALGAALVFILPSNSKKILDVSLGFAAGVMVAASFWSLLAPAIEIAETKFEQWAFLPVAIGFAIGAGFVELSDHLIPSCVNTEISILNVLTDHSSHSDTNKRNPNIVQNDTASNQRYSNSADLRHRKRNSDQPASRMIEPHSLGDQMATTTMTNSRGDPDSQSYSVSWRRLMLLITAVTVHNIPEGMAVGVGFGSIGATKSATFEKAFNLALGIGLQNFPEGLAVSLPLAGFGYPKWKAFFYGQLSGMVEPIAAVLGAGLVILMEPVLPYALSFAAGAMMYVVFDSLIHEAGRNGNEKLASASAIFGFCLMMSMDVGLG</sequence>
<proteinExistence type="predicted"/>
<reference evidence="2" key="1">
    <citation type="submission" date="2022-11" db="UniProtKB">
        <authorList>
            <consortium name="WormBaseParasite"/>
        </authorList>
    </citation>
    <scope>IDENTIFICATION</scope>
</reference>
<evidence type="ECO:0000313" key="2">
    <source>
        <dbReference type="WBParaSite" id="PS1159_v2.g14780.t1"/>
    </source>
</evidence>
<dbReference type="WBParaSite" id="PS1159_v2.g14780.t1">
    <property type="protein sequence ID" value="PS1159_v2.g14780.t1"/>
    <property type="gene ID" value="PS1159_v2.g14780"/>
</dbReference>
<name>A0AC35F7Y2_9BILA</name>